<dbReference type="Proteomes" id="UP000295391">
    <property type="component" value="Unassembled WGS sequence"/>
</dbReference>
<sequence length="210" mass="22031">MHEIIAHLPQLLFALGVFVLASGSPGPATLSVCQTSASLGRKAGFVRASGIIVGSLFWGILAAAGLVAALQQFAQLLIVLKIVGGLYLLYLAYKSFVSFRSPASAELAAPADTSLVSLFFGGIALHLTNPKAVFAWGAVITMGMCPGAPWWMSFFIFALAGTCSMTLNYSYAYLFSTAHAVQLYRSAKRGIDGVMTVVFGAAGIKLITSP</sequence>
<feature type="transmembrane region" description="Helical" evidence="6">
    <location>
        <begin position="148"/>
        <end position="169"/>
    </location>
</feature>
<evidence type="ECO:0000313" key="7">
    <source>
        <dbReference type="EMBL" id="TDQ66957.1"/>
    </source>
</evidence>
<feature type="transmembrane region" description="Helical" evidence="6">
    <location>
        <begin position="45"/>
        <end position="67"/>
    </location>
</feature>
<reference evidence="7 8" key="1">
    <citation type="submission" date="2019-03" db="EMBL/GenBank/DDBJ databases">
        <title>Genomic Encyclopedia of Type Strains, Phase III (KMG-III): the genomes of soil and plant-associated and newly described type strains.</title>
        <authorList>
            <person name="Whitman W."/>
        </authorList>
    </citation>
    <scope>NUCLEOTIDE SEQUENCE [LARGE SCALE GENOMIC DNA]</scope>
    <source>
        <strain evidence="7 8">CGMCC 1.7002</strain>
    </source>
</reference>
<keyword evidence="5 6" id="KW-0472">Membrane</keyword>
<feature type="transmembrane region" description="Helical" evidence="6">
    <location>
        <begin position="12"/>
        <end position="33"/>
    </location>
</feature>
<evidence type="ECO:0000256" key="1">
    <source>
        <dbReference type="ARBA" id="ARBA00004651"/>
    </source>
</evidence>
<organism evidence="7 8">
    <name type="scientific">Maritalea mobilis</name>
    <dbReference type="NCBI Taxonomy" id="483324"/>
    <lineage>
        <taxon>Bacteria</taxon>
        <taxon>Pseudomonadati</taxon>
        <taxon>Pseudomonadota</taxon>
        <taxon>Alphaproteobacteria</taxon>
        <taxon>Hyphomicrobiales</taxon>
        <taxon>Devosiaceae</taxon>
        <taxon>Maritalea</taxon>
    </lineage>
</organism>
<accession>A0A4R6VW01</accession>
<dbReference type="PANTHER" id="PTHR30086:SF19">
    <property type="entry name" value="THREONINE EFFLUX PROTEIN"/>
    <property type="match status" value="1"/>
</dbReference>
<dbReference type="GO" id="GO:0015171">
    <property type="term" value="F:amino acid transmembrane transporter activity"/>
    <property type="evidence" value="ECO:0007669"/>
    <property type="project" value="TreeGrafter"/>
</dbReference>
<dbReference type="EMBL" id="SNYR01000001">
    <property type="protein sequence ID" value="TDQ66957.1"/>
    <property type="molecule type" value="Genomic_DNA"/>
</dbReference>
<name>A0A4R6VW01_9HYPH</name>
<keyword evidence="3 6" id="KW-0812">Transmembrane</keyword>
<evidence type="ECO:0000256" key="5">
    <source>
        <dbReference type="ARBA" id="ARBA00023136"/>
    </source>
</evidence>
<dbReference type="PANTHER" id="PTHR30086">
    <property type="entry name" value="ARGININE EXPORTER PROTEIN ARGO"/>
    <property type="match status" value="1"/>
</dbReference>
<keyword evidence="2" id="KW-1003">Cell membrane</keyword>
<dbReference type="GO" id="GO:0005886">
    <property type="term" value="C:plasma membrane"/>
    <property type="evidence" value="ECO:0007669"/>
    <property type="project" value="UniProtKB-SubCell"/>
</dbReference>
<proteinExistence type="predicted"/>
<dbReference type="Pfam" id="PF01810">
    <property type="entry name" value="LysE"/>
    <property type="match status" value="1"/>
</dbReference>
<keyword evidence="4 6" id="KW-1133">Transmembrane helix</keyword>
<gene>
    <name evidence="7" type="ORF">ATL17_0963</name>
</gene>
<comment type="subcellular location">
    <subcellularLocation>
        <location evidence="1">Cell membrane</location>
        <topology evidence="1">Multi-pass membrane protein</topology>
    </subcellularLocation>
</comment>
<comment type="caution">
    <text evidence="7">The sequence shown here is derived from an EMBL/GenBank/DDBJ whole genome shotgun (WGS) entry which is preliminary data.</text>
</comment>
<evidence type="ECO:0000256" key="6">
    <source>
        <dbReference type="SAM" id="Phobius"/>
    </source>
</evidence>
<protein>
    <submittedName>
        <fullName evidence="7">Threonine/homoserine/homoserine lactone efflux protein</fullName>
    </submittedName>
</protein>
<evidence type="ECO:0000256" key="4">
    <source>
        <dbReference type="ARBA" id="ARBA00022989"/>
    </source>
</evidence>
<evidence type="ECO:0000256" key="2">
    <source>
        <dbReference type="ARBA" id="ARBA00022475"/>
    </source>
</evidence>
<dbReference type="RefSeq" id="WP_166638895.1">
    <property type="nucleotide sequence ID" value="NZ_SNYR01000001.1"/>
</dbReference>
<dbReference type="AlphaFoldDB" id="A0A4R6VW01"/>
<keyword evidence="8" id="KW-1185">Reference proteome</keyword>
<dbReference type="InterPro" id="IPR001123">
    <property type="entry name" value="LeuE-type"/>
</dbReference>
<evidence type="ECO:0000256" key="3">
    <source>
        <dbReference type="ARBA" id="ARBA00022692"/>
    </source>
</evidence>
<feature type="transmembrane region" description="Helical" evidence="6">
    <location>
        <begin position="73"/>
        <end position="93"/>
    </location>
</feature>
<evidence type="ECO:0000313" key="8">
    <source>
        <dbReference type="Proteomes" id="UP000295391"/>
    </source>
</evidence>